<dbReference type="Proteomes" id="UP000092321">
    <property type="component" value="Unassembled WGS sequence"/>
</dbReference>
<organism evidence="10 12">
    <name type="scientific">Hanseniaspora valbyensis NRRL Y-1626</name>
    <dbReference type="NCBI Taxonomy" id="766949"/>
    <lineage>
        <taxon>Eukaryota</taxon>
        <taxon>Fungi</taxon>
        <taxon>Dikarya</taxon>
        <taxon>Ascomycota</taxon>
        <taxon>Saccharomycotina</taxon>
        <taxon>Saccharomycetes</taxon>
        <taxon>Saccharomycodales</taxon>
        <taxon>Saccharomycodaceae</taxon>
        <taxon>Hanseniaspora</taxon>
    </lineage>
</organism>
<dbReference type="EMBL" id="LXPE01000004">
    <property type="protein sequence ID" value="OBA28195.1"/>
    <property type="molecule type" value="Genomic_DNA"/>
</dbReference>
<dbReference type="OrthoDB" id="10254730at2759"/>
<reference evidence="12" key="1">
    <citation type="journal article" date="2016" name="Proc. Natl. Acad. Sci. U.S.A.">
        <title>Comparative genomics of biotechnologically important yeasts.</title>
        <authorList>
            <person name="Riley R."/>
            <person name="Haridas S."/>
            <person name="Wolfe K.H."/>
            <person name="Lopes M.R."/>
            <person name="Hittinger C.T."/>
            <person name="Goeker M."/>
            <person name="Salamov A.A."/>
            <person name="Wisecaver J.H."/>
            <person name="Long T.M."/>
            <person name="Calvey C.H."/>
            <person name="Aerts A.L."/>
            <person name="Barry K.W."/>
            <person name="Choi C."/>
            <person name="Clum A."/>
            <person name="Coughlan A.Y."/>
            <person name="Deshpande S."/>
            <person name="Douglass A.P."/>
            <person name="Hanson S.J."/>
            <person name="Klenk H.-P."/>
            <person name="LaButti K.M."/>
            <person name="Lapidus A."/>
            <person name="Lindquist E.A."/>
            <person name="Lipzen A.M."/>
            <person name="Meier-Kolthoff J.P."/>
            <person name="Ohm R.A."/>
            <person name="Otillar R.P."/>
            <person name="Pangilinan J.L."/>
            <person name="Peng Y."/>
            <person name="Rokas A."/>
            <person name="Rosa C.A."/>
            <person name="Scheuner C."/>
            <person name="Sibirny A.A."/>
            <person name="Slot J.C."/>
            <person name="Stielow J.B."/>
            <person name="Sun H."/>
            <person name="Kurtzman C.P."/>
            <person name="Blackwell M."/>
            <person name="Grigoriev I.V."/>
            <person name="Jeffries T.W."/>
        </authorList>
    </citation>
    <scope>NUCLEOTIDE SEQUENCE [LARGE SCALE GENOMIC DNA]</scope>
    <source>
        <strain evidence="12">NRRL Y-1626</strain>
    </source>
</reference>
<evidence type="ECO:0000256" key="2">
    <source>
        <dbReference type="ARBA" id="ARBA00009560"/>
    </source>
</evidence>
<accession>A0A1B7T8M8</accession>
<sequence>MNTIDHIILPVDIPNHVIRPIIYRIVTKQHNLLLTTKGLETLAYIIGSKVVGSDWRTTKLNYTKQIVDLIVKEWIKKGLGKNFDDKEKIMTIYRELFENKNNSKFTSADNENENEDQMDLDPGNSTSIQNIVTSNEIDNESSMINISMDVELEQDLLKNYNQFIKFLSFYEQPLLKYDHLSKIFRIENKQKNYPHKNLINPLLKSDTLIQRFELIKNKYLKNNNNNITKFTSAKDLLGRNEELFTLIGVVRKNFKNEWILEDPSGSVKLILSHLNYDEKCFFFIPGQIVILEGIYFTVGEEFQVANLSFPITESRGETVLKRLNKMDYLGINDGNKYVLDEDFWIKLEEINLKLTRNWIAFLGGDLFLDVESNFAKLESILSRFDEDQVSKPKFIVFQGSFTSKPLVLDIMTNSPNGFKEYSDNFNKLFQLLSKFDNLKNAKTQFVFIPGDNDPWFENNGIYPRGSIPPFFVKKQSFPTLIPNCHFKSNPVRLVYLNQEILIVNHDYYRQFVSLNIDIDSNKYVGRKNEDSFIIDKLERQSRENFKVANTIITQQHLFPHKNTLNWEFDHYLQLNPLPNSIILADTSCSKYETESNGVKVVNTGKFNGLSNESVGWWEYIPFKRVYVWEQS</sequence>
<evidence type="ECO:0000256" key="3">
    <source>
        <dbReference type="ARBA" id="ARBA00016011"/>
    </source>
</evidence>
<dbReference type="Pfam" id="PF04042">
    <property type="entry name" value="DNA_pol_E_B"/>
    <property type="match status" value="1"/>
</dbReference>
<evidence type="ECO:0000256" key="1">
    <source>
        <dbReference type="ARBA" id="ARBA00004123"/>
    </source>
</evidence>
<evidence type="ECO:0000256" key="4">
    <source>
        <dbReference type="ARBA" id="ARBA00022705"/>
    </source>
</evidence>
<dbReference type="PANTHER" id="PTHR12708:SF0">
    <property type="entry name" value="DNA POLYMERASE EPSILON SUBUNIT 2"/>
    <property type="match status" value="1"/>
</dbReference>
<feature type="compositionally biased region" description="Acidic residues" evidence="8">
    <location>
        <begin position="110"/>
        <end position="119"/>
    </location>
</feature>
<dbReference type="GO" id="GO:0003677">
    <property type="term" value="F:DNA binding"/>
    <property type="evidence" value="ECO:0007669"/>
    <property type="project" value="UniProtKB-KW"/>
</dbReference>
<evidence type="ECO:0000256" key="7">
    <source>
        <dbReference type="ARBA" id="ARBA00032930"/>
    </source>
</evidence>
<dbReference type="GO" id="GO:0008622">
    <property type="term" value="C:epsilon DNA polymerase complex"/>
    <property type="evidence" value="ECO:0007669"/>
    <property type="project" value="InterPro"/>
</dbReference>
<reference evidence="10" key="2">
    <citation type="submission" date="2016-04" db="EMBL/GenBank/DDBJ databases">
        <title>Comparative genomics of biotechnologically important yeasts.</title>
        <authorList>
            <consortium name="DOE Joint Genome Institute"/>
            <person name="Riley R."/>
            <person name="Haridas S."/>
            <person name="Wolfe K.H."/>
            <person name="Lopes M.R."/>
            <person name="Hittinger C.T."/>
            <person name="Goker M."/>
            <person name="Salamov A."/>
            <person name="Wisecaver J."/>
            <person name="Long T.M."/>
            <person name="Aerts A.L."/>
            <person name="Barry K."/>
            <person name="Choi C."/>
            <person name="Clum A."/>
            <person name="Coughlan A.Y."/>
            <person name="Deshpande S."/>
            <person name="Douglass A.P."/>
            <person name="Hanson S.J."/>
            <person name="Klenk H.-P."/>
            <person name="Labutti K."/>
            <person name="Lapidus A."/>
            <person name="Lindquist E."/>
            <person name="Lipzen A."/>
            <person name="Meier-Kolthoff J.P."/>
            <person name="Ohm R.A."/>
            <person name="Otillar R.P."/>
            <person name="Pangilinan J."/>
            <person name="Peng Y."/>
            <person name="Rokas A."/>
            <person name="Rosa C.A."/>
            <person name="Scheuner C."/>
            <person name="Sibirny A.A."/>
            <person name="Slot J.C."/>
            <person name="Stielow J.B."/>
            <person name="Sun H."/>
            <person name="Kurtzman C.P."/>
            <person name="Blackwell M."/>
            <person name="Grigoriev I.V."/>
            <person name="Jeffries T.W."/>
        </authorList>
    </citation>
    <scope>NUCLEOTIDE SEQUENCE [LARGE SCALE GENOMIC DNA]</scope>
    <source>
        <strain evidence="10">NRRL Y-1626</strain>
    </source>
</reference>
<dbReference type="AlphaFoldDB" id="A0A1B7T8M8"/>
<evidence type="ECO:0000256" key="5">
    <source>
        <dbReference type="ARBA" id="ARBA00023125"/>
    </source>
</evidence>
<keyword evidence="5" id="KW-0238">DNA-binding</keyword>
<keyword evidence="4" id="KW-0235">DNA replication</keyword>
<dbReference type="GO" id="GO:0042276">
    <property type="term" value="P:error-prone translesion synthesis"/>
    <property type="evidence" value="ECO:0007669"/>
    <property type="project" value="TreeGrafter"/>
</dbReference>
<evidence type="ECO:0000256" key="8">
    <source>
        <dbReference type="SAM" id="MobiDB-lite"/>
    </source>
</evidence>
<evidence type="ECO:0000256" key="6">
    <source>
        <dbReference type="ARBA" id="ARBA00023242"/>
    </source>
</evidence>
<feature type="domain" description="DNA polymerase alpha/delta/epsilon subunit B" evidence="9">
    <location>
        <begin position="364"/>
        <end position="590"/>
    </location>
</feature>
<comment type="subcellular location">
    <subcellularLocation>
        <location evidence="1">Nucleus</location>
    </subcellularLocation>
</comment>
<comment type="caution">
    <text evidence="10">The sequence shown here is derived from an EMBL/GenBank/DDBJ whole genome shotgun (WGS) entry which is preliminary data.</text>
</comment>
<protein>
    <recommendedName>
        <fullName evidence="3">DNA polymerase epsilon subunit B</fullName>
    </recommendedName>
    <alternativeName>
        <fullName evidence="7">DNA polymerase II subunit 2</fullName>
    </alternativeName>
</protein>
<keyword evidence="12" id="KW-1185">Reference proteome</keyword>
<evidence type="ECO:0000313" key="11">
    <source>
        <dbReference type="EMBL" id="OBA28195.1"/>
    </source>
</evidence>
<gene>
    <name evidence="10" type="ORF">HANVADRAFT_4100</name>
    <name evidence="11" type="ORF">HANVADRAFT_811</name>
</gene>
<dbReference type="EMBL" id="LXPE01000246">
    <property type="protein sequence ID" value="OBA25091.1"/>
    <property type="molecule type" value="Genomic_DNA"/>
</dbReference>
<evidence type="ECO:0000313" key="10">
    <source>
        <dbReference type="EMBL" id="OBA25091.1"/>
    </source>
</evidence>
<evidence type="ECO:0000259" key="9">
    <source>
        <dbReference type="Pfam" id="PF04042"/>
    </source>
</evidence>
<proteinExistence type="inferred from homology"/>
<evidence type="ECO:0000313" key="12">
    <source>
        <dbReference type="Proteomes" id="UP000092321"/>
    </source>
</evidence>
<dbReference type="InterPro" id="IPR007185">
    <property type="entry name" value="DNA_pol_a/d/e_bsu"/>
</dbReference>
<dbReference type="InterPro" id="IPR016266">
    <property type="entry name" value="POLE2"/>
</dbReference>
<comment type="similarity">
    <text evidence="2">Belongs to the DNA polymerase epsilon subunit B family.</text>
</comment>
<feature type="region of interest" description="Disordered" evidence="8">
    <location>
        <begin position="104"/>
        <end position="125"/>
    </location>
</feature>
<dbReference type="PANTHER" id="PTHR12708">
    <property type="entry name" value="DNA POLYMERASE EPSILON SUBUNIT B"/>
    <property type="match status" value="1"/>
</dbReference>
<name>A0A1B7T8M8_9ASCO</name>
<keyword evidence="6" id="KW-0539">Nucleus</keyword>
<dbReference type="GO" id="GO:0006261">
    <property type="term" value="P:DNA-templated DNA replication"/>
    <property type="evidence" value="ECO:0007669"/>
    <property type="project" value="InterPro"/>
</dbReference>